<evidence type="ECO:0000313" key="1">
    <source>
        <dbReference type="EMBL" id="KAK9910890.1"/>
    </source>
</evidence>
<organism evidence="1 2">
    <name type="scientific">Rubus argutus</name>
    <name type="common">Southern blackberry</name>
    <dbReference type="NCBI Taxonomy" id="59490"/>
    <lineage>
        <taxon>Eukaryota</taxon>
        <taxon>Viridiplantae</taxon>
        <taxon>Streptophyta</taxon>
        <taxon>Embryophyta</taxon>
        <taxon>Tracheophyta</taxon>
        <taxon>Spermatophyta</taxon>
        <taxon>Magnoliopsida</taxon>
        <taxon>eudicotyledons</taxon>
        <taxon>Gunneridae</taxon>
        <taxon>Pentapetalae</taxon>
        <taxon>rosids</taxon>
        <taxon>fabids</taxon>
        <taxon>Rosales</taxon>
        <taxon>Rosaceae</taxon>
        <taxon>Rosoideae</taxon>
        <taxon>Rosoideae incertae sedis</taxon>
        <taxon>Rubus</taxon>
    </lineage>
</organism>
<keyword evidence="2" id="KW-1185">Reference proteome</keyword>
<reference evidence="1 2" key="1">
    <citation type="journal article" date="2023" name="G3 (Bethesda)">
        <title>A chromosome-length genome assembly and annotation of blackberry (Rubus argutus, cv. 'Hillquist').</title>
        <authorList>
            <person name="Bruna T."/>
            <person name="Aryal R."/>
            <person name="Dudchenko O."/>
            <person name="Sargent D.J."/>
            <person name="Mead D."/>
            <person name="Buti M."/>
            <person name="Cavallini A."/>
            <person name="Hytonen T."/>
            <person name="Andres J."/>
            <person name="Pham M."/>
            <person name="Weisz D."/>
            <person name="Mascagni F."/>
            <person name="Usai G."/>
            <person name="Natali L."/>
            <person name="Bassil N."/>
            <person name="Fernandez G.E."/>
            <person name="Lomsadze A."/>
            <person name="Armour M."/>
            <person name="Olukolu B."/>
            <person name="Poorten T."/>
            <person name="Britton C."/>
            <person name="Davik J."/>
            <person name="Ashrafi H."/>
            <person name="Aiden E.L."/>
            <person name="Borodovsky M."/>
            <person name="Worthington M."/>
        </authorList>
    </citation>
    <scope>NUCLEOTIDE SEQUENCE [LARGE SCALE GENOMIC DNA]</scope>
    <source>
        <strain evidence="1">PI 553951</strain>
    </source>
</reference>
<dbReference type="EMBL" id="JBEDUW010000007">
    <property type="protein sequence ID" value="KAK9910890.1"/>
    <property type="molecule type" value="Genomic_DNA"/>
</dbReference>
<dbReference type="AlphaFoldDB" id="A0AAW1VSW2"/>
<protein>
    <submittedName>
        <fullName evidence="1">Uncharacterized protein</fullName>
    </submittedName>
</protein>
<evidence type="ECO:0000313" key="2">
    <source>
        <dbReference type="Proteomes" id="UP001457282"/>
    </source>
</evidence>
<name>A0AAW1VSW2_RUBAR</name>
<dbReference type="Proteomes" id="UP001457282">
    <property type="component" value="Unassembled WGS sequence"/>
</dbReference>
<gene>
    <name evidence="1" type="ORF">M0R45_034827</name>
</gene>
<sequence>MEQRVPVMVKILNLMGSPSSWSNGSERGLLHWPAMQRKCLSVADMLQQLLRMEKTMVNADHMYSQRGVKVSILQGLGKGPSLPSPSLTITTNYGQGYIGVCQGVVRVSIP</sequence>
<proteinExistence type="predicted"/>
<comment type="caution">
    <text evidence="1">The sequence shown here is derived from an EMBL/GenBank/DDBJ whole genome shotgun (WGS) entry which is preliminary data.</text>
</comment>
<accession>A0AAW1VSW2</accession>